<dbReference type="CDD" id="cd01740">
    <property type="entry name" value="GATase1_FGAR_AT"/>
    <property type="match status" value="1"/>
</dbReference>
<evidence type="ECO:0000313" key="20">
    <source>
        <dbReference type="EMBL" id="MCS5711054.1"/>
    </source>
</evidence>
<dbReference type="PROSITE" id="PS51273">
    <property type="entry name" value="GATASE_TYPE_1"/>
    <property type="match status" value="1"/>
</dbReference>
<dbReference type="InterPro" id="IPR055181">
    <property type="entry name" value="FGAR-AT_PurM_N-like"/>
</dbReference>
<dbReference type="Gene3D" id="3.90.650.10">
    <property type="entry name" value="PurM-like C-terminal domain"/>
    <property type="match status" value="2"/>
</dbReference>
<feature type="active site" evidence="14">
    <location>
        <position position="1252"/>
    </location>
</feature>
<dbReference type="HAMAP" id="MF_00419">
    <property type="entry name" value="PurL_1"/>
    <property type="match status" value="1"/>
</dbReference>
<keyword evidence="21" id="KW-1185">Reference proteome</keyword>
<evidence type="ECO:0000259" key="16">
    <source>
        <dbReference type="Pfam" id="PF18072"/>
    </source>
</evidence>
<feature type="active site" description="Nucleophile" evidence="14">
    <location>
        <position position="1133"/>
    </location>
</feature>
<dbReference type="SMART" id="SM01211">
    <property type="entry name" value="GATase_5"/>
    <property type="match status" value="1"/>
</dbReference>
<feature type="binding site" evidence="14">
    <location>
        <position position="678"/>
    </location>
    <ligand>
        <name>ATP</name>
        <dbReference type="ChEBI" id="CHEBI:30616"/>
    </ligand>
</feature>
<keyword evidence="11 14" id="KW-0315">Glutamine amidotransferase</keyword>
<evidence type="ECO:0000256" key="11">
    <source>
        <dbReference type="ARBA" id="ARBA00022962"/>
    </source>
</evidence>
<keyword evidence="6 14" id="KW-0479">Metal-binding</keyword>
<dbReference type="PATRIC" id="fig|1590043.3.peg.3066"/>
<dbReference type="FunFam" id="3.40.50.880:FF:000008">
    <property type="entry name" value="Phosphoribosylformylglycinamidine synthase"/>
    <property type="match status" value="1"/>
</dbReference>
<feature type="binding site" evidence="14">
    <location>
        <position position="884"/>
    </location>
    <ligand>
        <name>Mg(2+)</name>
        <dbReference type="ChEBI" id="CHEBI:18420"/>
    </ligand>
</feature>
<evidence type="ECO:0000256" key="5">
    <source>
        <dbReference type="ARBA" id="ARBA00022598"/>
    </source>
</evidence>
<keyword evidence="10 14" id="KW-0460">Magnesium</keyword>
<dbReference type="Gene3D" id="1.10.8.750">
    <property type="entry name" value="Phosphoribosylformylglycinamidine synthase, linker domain"/>
    <property type="match status" value="1"/>
</dbReference>
<dbReference type="OrthoDB" id="9804441at2"/>
<dbReference type="InterPro" id="IPR036921">
    <property type="entry name" value="PurM-like_N_sf"/>
</dbReference>
<dbReference type="InterPro" id="IPR036676">
    <property type="entry name" value="PurM-like_C_sf"/>
</dbReference>
<dbReference type="SUPFAM" id="SSF56042">
    <property type="entry name" value="PurM C-terminal domain-like"/>
    <property type="match status" value="2"/>
</dbReference>
<dbReference type="CDD" id="cd02204">
    <property type="entry name" value="PurL_repeat2"/>
    <property type="match status" value="1"/>
</dbReference>
<keyword evidence="5 14" id="KW-0436">Ligase</keyword>
<reference evidence="19" key="1">
    <citation type="submission" date="2015-09" db="EMBL/GenBank/DDBJ databases">
        <title>Draft Genome Sequences of Two Novel Amoeba-resistant Intranuclear Bacteria, Candidatus Berkiella cookevillensis and Candidatus Berkiella aquae.</title>
        <authorList>
            <person name="Mehari Y.T."/>
            <person name="Arivett B.A."/>
            <person name="Farone A.L."/>
            <person name="Gunderson J.H."/>
            <person name="Farone M.B."/>
        </authorList>
    </citation>
    <scope>NUCLEOTIDE SEQUENCE [LARGE SCALE GENOMIC DNA]</scope>
    <source>
        <strain evidence="19">HT99</strain>
    </source>
</reference>
<dbReference type="RefSeq" id="WP_075067603.1">
    <property type="nucleotide sequence ID" value="NZ_LKAJ02000001.1"/>
</dbReference>
<dbReference type="InterPro" id="IPR010918">
    <property type="entry name" value="PurM-like_C_dom"/>
</dbReference>
<reference evidence="20" key="2">
    <citation type="journal article" date="2016" name="Genome Announc.">
        <title>Draft Genome Sequences of Two Novel Amoeba-Resistant Intranuclear Bacteria, 'Candidatus Berkiella cookevillensis' and 'Candidatus Berkiella aquae'.</title>
        <authorList>
            <person name="Mehari Y.T."/>
            <person name="Arivett B.A."/>
            <person name="Farone A.L."/>
            <person name="Gunderson J.H."/>
            <person name="Farone M.B."/>
        </authorList>
    </citation>
    <scope>NUCLEOTIDE SEQUENCE</scope>
    <source>
        <strain evidence="20">HT99</strain>
    </source>
</reference>
<comment type="caution">
    <text evidence="14">Lacks conserved residue(s) required for the propagation of feature annotation.</text>
</comment>
<dbReference type="Gene3D" id="3.40.50.880">
    <property type="match status" value="1"/>
</dbReference>
<comment type="catalytic activity">
    <reaction evidence="12 14">
        <text>N(2)-formyl-N(1)-(5-phospho-beta-D-ribosyl)glycinamide + L-glutamine + ATP + H2O = 2-formamido-N(1)-(5-O-phospho-beta-D-ribosyl)acetamidine + L-glutamate + ADP + phosphate + H(+)</text>
        <dbReference type="Rhea" id="RHEA:17129"/>
        <dbReference type="ChEBI" id="CHEBI:15377"/>
        <dbReference type="ChEBI" id="CHEBI:15378"/>
        <dbReference type="ChEBI" id="CHEBI:29985"/>
        <dbReference type="ChEBI" id="CHEBI:30616"/>
        <dbReference type="ChEBI" id="CHEBI:43474"/>
        <dbReference type="ChEBI" id="CHEBI:58359"/>
        <dbReference type="ChEBI" id="CHEBI:147286"/>
        <dbReference type="ChEBI" id="CHEBI:147287"/>
        <dbReference type="ChEBI" id="CHEBI:456216"/>
        <dbReference type="EC" id="6.3.5.3"/>
    </reaction>
</comment>
<keyword evidence="9 14" id="KW-0067">ATP-binding</keyword>
<feature type="domain" description="Phosphoribosylformylglycinamidine synthase linker" evidence="16">
    <location>
        <begin position="172"/>
        <end position="221"/>
    </location>
</feature>
<evidence type="ECO:0000259" key="18">
    <source>
        <dbReference type="Pfam" id="PF22689"/>
    </source>
</evidence>
<proteinExistence type="inferred from homology"/>
<evidence type="ECO:0000256" key="1">
    <source>
        <dbReference type="ARBA" id="ARBA00004496"/>
    </source>
</evidence>
<evidence type="ECO:0000256" key="10">
    <source>
        <dbReference type="ARBA" id="ARBA00022842"/>
    </source>
</evidence>
<dbReference type="CDD" id="cd02203">
    <property type="entry name" value="PurL_repeat1"/>
    <property type="match status" value="1"/>
</dbReference>
<feature type="binding site" evidence="14">
    <location>
        <position position="886"/>
    </location>
    <ligand>
        <name>ATP</name>
        <dbReference type="ChEBI" id="CHEBI:30616"/>
    </ligand>
</feature>
<comment type="subcellular location">
    <subcellularLocation>
        <location evidence="1 14">Cytoplasm</location>
    </subcellularLocation>
</comment>
<evidence type="ECO:0000256" key="9">
    <source>
        <dbReference type="ARBA" id="ARBA00022840"/>
    </source>
</evidence>
<feature type="domain" description="FGAR-AT PurM N-terminal-like" evidence="18">
    <location>
        <begin position="648"/>
        <end position="807"/>
    </location>
</feature>
<dbReference type="InterPro" id="IPR029062">
    <property type="entry name" value="Class_I_gatase-like"/>
</dbReference>
<dbReference type="EC" id="6.3.5.3" evidence="14"/>
<dbReference type="Pfam" id="PF18076">
    <property type="entry name" value="FGAR-AT_N"/>
    <property type="match status" value="1"/>
</dbReference>
<dbReference type="PANTHER" id="PTHR10099">
    <property type="entry name" value="PHOSPHORIBOSYLFORMYLGLYCINAMIDINE SYNTHASE"/>
    <property type="match status" value="1"/>
</dbReference>
<dbReference type="NCBIfam" id="TIGR01735">
    <property type="entry name" value="FGAM_synt"/>
    <property type="match status" value="1"/>
</dbReference>
<dbReference type="SUPFAM" id="SSF109736">
    <property type="entry name" value="FGAM synthase PurL, linker domain"/>
    <property type="match status" value="1"/>
</dbReference>
<dbReference type="GO" id="GO:0006189">
    <property type="term" value="P:'de novo' IMP biosynthetic process"/>
    <property type="evidence" value="ECO:0007669"/>
    <property type="project" value="UniProtKB-UniRule"/>
</dbReference>
<dbReference type="PANTHER" id="PTHR10099:SF1">
    <property type="entry name" value="PHOSPHORIBOSYLFORMYLGLYCINAMIDINE SYNTHASE"/>
    <property type="match status" value="1"/>
</dbReference>
<dbReference type="GO" id="GO:0005737">
    <property type="term" value="C:cytoplasm"/>
    <property type="evidence" value="ECO:0007669"/>
    <property type="project" value="UniProtKB-SubCell"/>
</dbReference>
<evidence type="ECO:0000259" key="15">
    <source>
        <dbReference type="Pfam" id="PF02769"/>
    </source>
</evidence>
<comment type="subunit">
    <text evidence="14">Monomer.</text>
</comment>
<evidence type="ECO:0000256" key="4">
    <source>
        <dbReference type="ARBA" id="ARBA00022490"/>
    </source>
</evidence>
<evidence type="ECO:0000256" key="6">
    <source>
        <dbReference type="ARBA" id="ARBA00022723"/>
    </source>
</evidence>
<evidence type="ECO:0000256" key="13">
    <source>
        <dbReference type="ARBA" id="ARBA00057317"/>
    </source>
</evidence>
<organism evidence="19">
    <name type="scientific">Candidatus Berkiella aquae</name>
    <dbReference type="NCBI Taxonomy" id="295108"/>
    <lineage>
        <taxon>Bacteria</taxon>
        <taxon>Pseudomonadati</taxon>
        <taxon>Pseudomonadota</taxon>
        <taxon>Gammaproteobacteria</taxon>
        <taxon>Candidatus Berkiellales</taxon>
        <taxon>Candidatus Berkiellaceae</taxon>
        <taxon>Candidatus Berkiella</taxon>
    </lineage>
</organism>
<feature type="binding site" evidence="14">
    <location>
        <position position="679"/>
    </location>
    <ligand>
        <name>Mg(2+)</name>
        <dbReference type="ChEBI" id="CHEBI:18420"/>
    </ligand>
</feature>
<feature type="binding site" evidence="14">
    <location>
        <begin position="387"/>
        <end position="389"/>
    </location>
    <ligand>
        <name>ATP</name>
        <dbReference type="ChEBI" id="CHEBI:30616"/>
    </ligand>
</feature>
<dbReference type="InterPro" id="IPR040707">
    <property type="entry name" value="FGAR-AT_N"/>
</dbReference>
<keyword evidence="4 14" id="KW-0963">Cytoplasm</keyword>
<name>A0A0Q9YQ61_9GAMM</name>
<feature type="active site" evidence="14">
    <location>
        <position position="1250"/>
    </location>
</feature>
<dbReference type="FunFam" id="3.90.650.10:FF:000024">
    <property type="entry name" value="Phosphoribosylformylglycinamidine synthase"/>
    <property type="match status" value="1"/>
</dbReference>
<dbReference type="GO" id="GO:0004642">
    <property type="term" value="F:phosphoribosylformylglycinamidine synthase activity"/>
    <property type="evidence" value="ECO:0007669"/>
    <property type="project" value="UniProtKB-UniRule"/>
</dbReference>
<evidence type="ECO:0000256" key="14">
    <source>
        <dbReference type="HAMAP-Rule" id="MF_00419"/>
    </source>
</evidence>
<feature type="binding site" evidence="14">
    <location>
        <position position="718"/>
    </location>
    <ligand>
        <name>Mg(2+)</name>
        <dbReference type="ChEBI" id="CHEBI:18420"/>
    </ligand>
</feature>
<evidence type="ECO:0000256" key="8">
    <source>
        <dbReference type="ARBA" id="ARBA00022755"/>
    </source>
</evidence>
<protein>
    <recommendedName>
        <fullName evidence="14">Phosphoribosylformylglycinamidine synthase</fullName>
        <shortName evidence="14">FGAM synthase</shortName>
        <shortName evidence="14">FGAMS</shortName>
        <ecNumber evidence="14">6.3.5.3</ecNumber>
    </recommendedName>
    <alternativeName>
        <fullName evidence="14">Formylglycinamide ribonucleotide amidotransferase</fullName>
        <shortName evidence="14">FGAR amidotransferase</shortName>
        <shortName evidence="14">FGAR-AT</shortName>
    </alternativeName>
</protein>
<feature type="domain" description="PurM-like C-terminal" evidence="15">
    <location>
        <begin position="826"/>
        <end position="970"/>
    </location>
</feature>
<dbReference type="Gene3D" id="3.30.1330.10">
    <property type="entry name" value="PurM-like, N-terminal domain"/>
    <property type="match status" value="2"/>
</dbReference>
<dbReference type="Proteomes" id="UP000051497">
    <property type="component" value="Unassembled WGS sequence"/>
</dbReference>
<reference evidence="20" key="3">
    <citation type="submission" date="2021-06" db="EMBL/GenBank/DDBJ databases">
        <title>Genomic Description and Analysis of Intracellular Bacteria, Candidatus Berkiella cookevillensis and Candidatus Berkiella aquae.</title>
        <authorList>
            <person name="Kidane D.T."/>
            <person name="Mehari Y.T."/>
            <person name="Rice F.C."/>
            <person name="Arivett B.A."/>
            <person name="Farone A.L."/>
            <person name="Berk S.G."/>
            <person name="Farone M.B."/>
        </authorList>
    </citation>
    <scope>NUCLEOTIDE SEQUENCE</scope>
    <source>
        <strain evidence="20">HT99</strain>
    </source>
</reference>
<dbReference type="GO" id="GO:0005524">
    <property type="term" value="F:ATP binding"/>
    <property type="evidence" value="ECO:0007669"/>
    <property type="project" value="UniProtKB-UniRule"/>
</dbReference>
<dbReference type="Pfam" id="PF13507">
    <property type="entry name" value="GATase_5"/>
    <property type="match status" value="1"/>
</dbReference>
<comment type="pathway">
    <text evidence="2 14">Purine metabolism; IMP biosynthesis via de novo pathway; 5-amino-1-(5-phospho-D-ribosyl)imidazole from N(2)-formyl-N(1)-(5-phospho-D-ribosyl)glycinamide: step 1/2.</text>
</comment>
<evidence type="ECO:0000256" key="3">
    <source>
        <dbReference type="ARBA" id="ARBA00008608"/>
    </source>
</evidence>
<feature type="domain" description="PurM-like C-terminal" evidence="15">
    <location>
        <begin position="437"/>
        <end position="586"/>
    </location>
</feature>
<accession>A0A0Q9YQ61</accession>
<dbReference type="NCBIfam" id="NF003672">
    <property type="entry name" value="PRK05297.1"/>
    <property type="match status" value="1"/>
</dbReference>
<dbReference type="InterPro" id="IPR041609">
    <property type="entry name" value="PurL_linker"/>
</dbReference>
<dbReference type="UniPathway" id="UPA00074">
    <property type="reaction ID" value="UER00128"/>
</dbReference>
<evidence type="ECO:0000259" key="17">
    <source>
        <dbReference type="Pfam" id="PF18076"/>
    </source>
</evidence>
<evidence type="ECO:0000313" key="21">
    <source>
        <dbReference type="Proteomes" id="UP000051497"/>
    </source>
</evidence>
<comment type="similarity">
    <text evidence="3 14">In the N-terminal section; belongs to the FGAMS family.</text>
</comment>
<dbReference type="InterPro" id="IPR010073">
    <property type="entry name" value="PurL_large"/>
</dbReference>
<feature type="binding site" evidence="14">
    <location>
        <position position="722"/>
    </location>
    <ligand>
        <name>Mg(2+)</name>
        <dbReference type="ChEBI" id="CHEBI:18420"/>
    </ligand>
</feature>
<dbReference type="FunFam" id="3.30.1330.10:FF:000002">
    <property type="entry name" value="Phosphoribosylformylglycinamidine synthase"/>
    <property type="match status" value="1"/>
</dbReference>
<comment type="function">
    <text evidence="13 14">Phosphoribosylformylglycinamidine synthase involved in the purines biosynthetic pathway. Catalyzes the ATP-dependent conversion of formylglycinamide ribonucleotide (FGAR) and glutamine to yield formylglycinamidine ribonucleotide (FGAM) and glutamate.</text>
</comment>
<dbReference type="STRING" id="295108.HT99x_03012"/>
<dbReference type="Pfam" id="PF02769">
    <property type="entry name" value="AIRS_C"/>
    <property type="match status" value="2"/>
</dbReference>
<dbReference type="Pfam" id="PF18072">
    <property type="entry name" value="FGAR-AT_linker"/>
    <property type="match status" value="1"/>
</dbReference>
<dbReference type="EMBL" id="LKAJ02000001">
    <property type="protein sequence ID" value="MCS5711054.1"/>
    <property type="molecule type" value="Genomic_DNA"/>
</dbReference>
<evidence type="ECO:0000256" key="7">
    <source>
        <dbReference type="ARBA" id="ARBA00022741"/>
    </source>
</evidence>
<dbReference type="SUPFAM" id="SSF82697">
    <property type="entry name" value="PurS-like"/>
    <property type="match status" value="1"/>
</dbReference>
<dbReference type="GO" id="GO:0046872">
    <property type="term" value="F:metal ion binding"/>
    <property type="evidence" value="ECO:0007669"/>
    <property type="project" value="UniProtKB-KW"/>
</dbReference>
<evidence type="ECO:0000256" key="12">
    <source>
        <dbReference type="ARBA" id="ARBA00052585"/>
    </source>
</evidence>
<gene>
    <name evidence="14 19" type="primary">purL</name>
    <name evidence="20" type="synonym">purI</name>
    <name evidence="20" type="ORF">HT99x_006395</name>
    <name evidence="19" type="ORF">HT99x_03012</name>
</gene>
<dbReference type="EMBL" id="LKAJ01000021">
    <property type="protein sequence ID" value="KRG18168.1"/>
    <property type="molecule type" value="Genomic_DNA"/>
</dbReference>
<dbReference type="InterPro" id="IPR036604">
    <property type="entry name" value="PurS-like_sf"/>
</dbReference>
<feature type="domain" description="Phosphoribosylformylglycinamidine synthase N-terminal" evidence="17">
    <location>
        <begin position="38"/>
        <end position="151"/>
    </location>
</feature>
<dbReference type="FunFam" id="3.30.1330.10:FF:000005">
    <property type="entry name" value="Phosphoribosylformylglycinamidine synthase"/>
    <property type="match status" value="1"/>
</dbReference>
<keyword evidence="8 14" id="KW-0658">Purine biosynthesis</keyword>
<keyword evidence="7 14" id="KW-0547">Nucleotide-binding</keyword>
<evidence type="ECO:0000256" key="2">
    <source>
        <dbReference type="ARBA" id="ARBA00004920"/>
    </source>
</evidence>
<dbReference type="SUPFAM" id="SSF52317">
    <property type="entry name" value="Class I glutamine amidotransferase-like"/>
    <property type="match status" value="1"/>
</dbReference>
<comment type="caution">
    <text evidence="19">The sequence shown here is derived from an EMBL/GenBank/DDBJ whole genome shotgun (WGS) entry which is preliminary data.</text>
</comment>
<dbReference type="SUPFAM" id="SSF55326">
    <property type="entry name" value="PurM N-terminal domain-like"/>
    <property type="match status" value="2"/>
</dbReference>
<dbReference type="Pfam" id="PF22689">
    <property type="entry name" value="FGAR-AT_PurM_N-like"/>
    <property type="match status" value="1"/>
</dbReference>
<sequence length="1285" mass="141134">MQRLIGQDFHSDFRLAQLFEKLQHILPRLQHLNAKTEYFITAQGELTSDMIQRLCEVLDAKNDHEASASGASLWVIPRLGTQSPWGSKAVDIMHHAGLDNIVRLERACVYHLSFSDNLSLNPHEYATILPHLYDRMTESVVTAWQDVKALFVEQKPAPMQLVPLLTEGKQALEQANQVLGLALSADEMDYLFEAYTTQKRNPTDVELMMFAQANSEHCRHKIFKAQFEIDQVSQPDSLFGMIKNTYQHNSKGVLSAYHDNAAVVEGYGKERFYCDTQDKTYRFHEQDVHFLIKVETHNHPTAIEPFAGAGTGMGGEIRDEGATGRGAKPKAGLCGFTVSNLRIPNLPQPWEGKAFYPDRIVNACEIMLKGPIGGAAFNNEFGRPNLTGYFRTFEQPLASDKTYYARGYHKPIMIAGGLGNIQEKHVTKLPIPDKSLVIVLGGPAMKIGLGGGAASSLAQGASDEQLDFASVQRQNPEMQRRAQQVIDACVASENNPIISIHDVGAGGLANAIPELVHDAGKGAALALRHIPNAELGMSPLEIWCNESQERYVLAIHADKLAEFDSFAKRERCPYAVLGQATDKPHLLLEDSLHKNNPIDIPQSLLFGNAPQLHKKVKKQPKSQSLINTDSLSLDETISRILQVPAVADKSFLITIGDRTVTGLVARDQMVGPWQVPVADCAVTATGYTTFTGEAMSMGERPLIALSSPSASAKMAVAEAVLNILASDVKALSDIRLSCNWMAAAGNGSEEADLYEAVQAVGKELCPAWNITVPVGKDSLSMRSVWQDERGQYEVVSPVTLVVSAFAPVNDIRKTVTPLLVSDIDSVLVLVDLAQGKQRLGGSIYAQITNQIAGMAPDVDEKIMPTFVKVLNQLKAQELVLAYHDRSDGGLFVTLCEMAFASHVGLTIDLSTYINDWSQHINALFNEELGVILQIPQVALQTCRELFEAAGLANTLHVVATINGEQPISVVHQGKVHWMKERKALHALWSKTSAALEEMRDNPATAKQNYERIVEDNDPGFFVKLPEVLPQVVHFNHTKPKVAILREQGVNGHQEMAAAFTLAGFEAIDVTMTDLFAGLSLKDFHGIAACGGFSYGDVLGAGIGWAKSILYSPKLKEEFSRFFSRSDTFTLGVCNGCQMLSQLKELIPGTAHWPQMKRNRSQQFEARLSLVEICQSPSILLEGLAGMIFPIAVAHGEGYAEGGSPLTKVAMRYVDNHGVPTERFPFNPNGSPGGITGFTSDDGRATIMMPHPERVFKTWQLSWHPKTQAQDTPWMSLFVNARNWLK</sequence>
<evidence type="ECO:0000313" key="19">
    <source>
        <dbReference type="EMBL" id="KRG18168.1"/>
    </source>
</evidence>
<dbReference type="FunFam" id="1.10.8.750:FF:000002">
    <property type="entry name" value="Phosphoribosylformylglycinamidine synthase"/>
    <property type="match status" value="1"/>
</dbReference>